<dbReference type="InterPro" id="IPR010982">
    <property type="entry name" value="Lambda_DNA-bd_dom_sf"/>
</dbReference>
<dbReference type="OrthoDB" id="9796786at2"/>
<dbReference type="EMBL" id="CP014263">
    <property type="protein sequence ID" value="AQG81771.1"/>
    <property type="molecule type" value="Genomic_DNA"/>
</dbReference>
<dbReference type="AlphaFoldDB" id="A0A1P9X2C6"/>
<dbReference type="KEGG" id="smon:AWR27_22175"/>
<feature type="domain" description="HTH cro/C1-type" evidence="1">
    <location>
        <begin position="61"/>
        <end position="115"/>
    </location>
</feature>
<dbReference type="InterPro" id="IPR001387">
    <property type="entry name" value="Cro/C1-type_HTH"/>
</dbReference>
<dbReference type="SUPFAM" id="SSF47413">
    <property type="entry name" value="lambda repressor-like DNA-binding domains"/>
    <property type="match status" value="1"/>
</dbReference>
<dbReference type="PANTHER" id="PTHR40455">
    <property type="entry name" value="ANTITOXIN HIGA"/>
    <property type="match status" value="1"/>
</dbReference>
<evidence type="ECO:0000313" key="3">
    <source>
        <dbReference type="Proteomes" id="UP000187941"/>
    </source>
</evidence>
<dbReference type="SMART" id="SM00530">
    <property type="entry name" value="HTH_XRE"/>
    <property type="match status" value="1"/>
</dbReference>
<dbReference type="Proteomes" id="UP000187941">
    <property type="component" value="Chromosome"/>
</dbReference>
<gene>
    <name evidence="2" type="ORF">AWR27_22175</name>
</gene>
<dbReference type="GO" id="GO:0006355">
    <property type="term" value="P:regulation of DNA-templated transcription"/>
    <property type="evidence" value="ECO:0007669"/>
    <property type="project" value="InterPro"/>
</dbReference>
<protein>
    <submittedName>
        <fullName evidence="2">Transcriptional regulator</fullName>
    </submittedName>
</protein>
<dbReference type="PROSITE" id="PS50943">
    <property type="entry name" value="HTH_CROC1"/>
    <property type="match status" value="1"/>
</dbReference>
<proteinExistence type="predicted"/>
<evidence type="ECO:0000259" key="1">
    <source>
        <dbReference type="PROSITE" id="PS50943"/>
    </source>
</evidence>
<dbReference type="GO" id="GO:0001046">
    <property type="term" value="F:core promoter sequence-specific DNA binding"/>
    <property type="evidence" value="ECO:0007669"/>
    <property type="project" value="TreeGrafter"/>
</dbReference>
<dbReference type="RefSeq" id="WP_077133250.1">
    <property type="nucleotide sequence ID" value="NZ_CP014263.1"/>
</dbReference>
<dbReference type="CDD" id="cd00093">
    <property type="entry name" value="HTH_XRE"/>
    <property type="match status" value="1"/>
</dbReference>
<evidence type="ECO:0000313" key="2">
    <source>
        <dbReference type="EMBL" id="AQG81771.1"/>
    </source>
</evidence>
<name>A0A1P9X2C6_9BACT</name>
<dbReference type="Pfam" id="PF01381">
    <property type="entry name" value="HTH_3"/>
    <property type="match status" value="1"/>
</dbReference>
<dbReference type="Gene3D" id="1.10.260.40">
    <property type="entry name" value="lambda repressor-like DNA-binding domains"/>
    <property type="match status" value="1"/>
</dbReference>
<dbReference type="InterPro" id="IPR039060">
    <property type="entry name" value="Antitox_HigA"/>
</dbReference>
<sequence length="117" mass="13086">MTIKIIKNEAEYDQALDRADAIFDARPGTPEGDELELLLLVIKAYEDEHHPVPPPDPIDAIKLTMEEQGIKAAELTQRMGVSKSYVSQLLSRRKPLTASMMRLLHRQLGIPAEILLG</sequence>
<dbReference type="PANTHER" id="PTHR40455:SF1">
    <property type="entry name" value="ANTITOXIN HIGA"/>
    <property type="match status" value="1"/>
</dbReference>
<organism evidence="2 3">
    <name type="scientific">Spirosoma montaniterrae</name>
    <dbReference type="NCBI Taxonomy" id="1178516"/>
    <lineage>
        <taxon>Bacteria</taxon>
        <taxon>Pseudomonadati</taxon>
        <taxon>Bacteroidota</taxon>
        <taxon>Cytophagia</taxon>
        <taxon>Cytophagales</taxon>
        <taxon>Cytophagaceae</taxon>
        <taxon>Spirosoma</taxon>
    </lineage>
</organism>
<dbReference type="STRING" id="1178516.AWR27_22175"/>
<reference evidence="2 3" key="1">
    <citation type="submission" date="2016-01" db="EMBL/GenBank/DDBJ databases">
        <authorList>
            <person name="Oliw E.H."/>
        </authorList>
    </citation>
    <scope>NUCLEOTIDE SEQUENCE [LARGE SCALE GENOMIC DNA]</scope>
    <source>
        <strain evidence="2 3">DY10</strain>
    </source>
</reference>
<keyword evidence="3" id="KW-1185">Reference proteome</keyword>
<accession>A0A1P9X2C6</accession>